<dbReference type="AlphaFoldDB" id="A0AAV7HLY4"/>
<evidence type="ECO:0000256" key="1">
    <source>
        <dbReference type="SAM" id="Coils"/>
    </source>
</evidence>
<dbReference type="GO" id="GO:0007143">
    <property type="term" value="P:female meiotic nuclear division"/>
    <property type="evidence" value="ECO:0007669"/>
    <property type="project" value="InterPro"/>
</dbReference>
<evidence type="ECO:0000256" key="2">
    <source>
        <dbReference type="SAM" id="MobiDB-lite"/>
    </source>
</evidence>
<keyword evidence="1" id="KW-0175">Coiled coil</keyword>
<dbReference type="PANTHER" id="PTHR33385">
    <property type="entry name" value="PROTEIN XRI1"/>
    <property type="match status" value="1"/>
</dbReference>
<dbReference type="PANTHER" id="PTHR33385:SF18">
    <property type="entry name" value="XRI1-LIKE PROTEIN"/>
    <property type="match status" value="1"/>
</dbReference>
<feature type="compositionally biased region" description="Basic and acidic residues" evidence="2">
    <location>
        <begin position="268"/>
        <end position="277"/>
    </location>
</feature>
<accession>A0AAV7HLY4</accession>
<feature type="region of interest" description="Disordered" evidence="2">
    <location>
        <begin position="254"/>
        <end position="292"/>
    </location>
</feature>
<dbReference type="Proteomes" id="UP000775213">
    <property type="component" value="Unassembled WGS sequence"/>
</dbReference>
<dbReference type="GO" id="GO:0007140">
    <property type="term" value="P:male meiotic nuclear division"/>
    <property type="evidence" value="ECO:0007669"/>
    <property type="project" value="InterPro"/>
</dbReference>
<gene>
    <name evidence="3" type="ORF">IEQ34_001704</name>
</gene>
<proteinExistence type="predicted"/>
<protein>
    <submittedName>
        <fullName evidence="3">Uncharacterized protein</fullName>
    </submittedName>
</protein>
<evidence type="ECO:0000313" key="4">
    <source>
        <dbReference type="Proteomes" id="UP000775213"/>
    </source>
</evidence>
<dbReference type="EMBL" id="JAGFBR010000002">
    <property type="protein sequence ID" value="KAH0470146.1"/>
    <property type="molecule type" value="Genomic_DNA"/>
</dbReference>
<dbReference type="InterPro" id="IPR039933">
    <property type="entry name" value="XRI1"/>
</dbReference>
<organism evidence="3 4">
    <name type="scientific">Dendrobium chrysotoxum</name>
    <name type="common">Orchid</name>
    <dbReference type="NCBI Taxonomy" id="161865"/>
    <lineage>
        <taxon>Eukaryota</taxon>
        <taxon>Viridiplantae</taxon>
        <taxon>Streptophyta</taxon>
        <taxon>Embryophyta</taxon>
        <taxon>Tracheophyta</taxon>
        <taxon>Spermatophyta</taxon>
        <taxon>Magnoliopsida</taxon>
        <taxon>Liliopsida</taxon>
        <taxon>Asparagales</taxon>
        <taxon>Orchidaceae</taxon>
        <taxon>Epidendroideae</taxon>
        <taxon>Malaxideae</taxon>
        <taxon>Dendrobiinae</taxon>
        <taxon>Dendrobium</taxon>
    </lineage>
</organism>
<name>A0AAV7HLY4_DENCH</name>
<feature type="compositionally biased region" description="Polar residues" evidence="2">
    <location>
        <begin position="281"/>
        <end position="291"/>
    </location>
</feature>
<reference evidence="3 4" key="1">
    <citation type="journal article" date="2021" name="Hortic Res">
        <title>Chromosome-scale assembly of the Dendrobium chrysotoxum genome enhances the understanding of orchid evolution.</title>
        <authorList>
            <person name="Zhang Y."/>
            <person name="Zhang G.Q."/>
            <person name="Zhang D."/>
            <person name="Liu X.D."/>
            <person name="Xu X.Y."/>
            <person name="Sun W.H."/>
            <person name="Yu X."/>
            <person name="Zhu X."/>
            <person name="Wang Z.W."/>
            <person name="Zhao X."/>
            <person name="Zhong W.Y."/>
            <person name="Chen H."/>
            <person name="Yin W.L."/>
            <person name="Huang T."/>
            <person name="Niu S.C."/>
            <person name="Liu Z.J."/>
        </authorList>
    </citation>
    <scope>NUCLEOTIDE SEQUENCE [LARGE SCALE GENOMIC DNA]</scope>
    <source>
        <strain evidence="3">Lindl</strain>
    </source>
</reference>
<feature type="coiled-coil region" evidence="1">
    <location>
        <begin position="77"/>
        <end position="112"/>
    </location>
</feature>
<evidence type="ECO:0000313" key="3">
    <source>
        <dbReference type="EMBL" id="KAH0470146.1"/>
    </source>
</evidence>
<comment type="caution">
    <text evidence="3">The sequence shown here is derived from an EMBL/GenBank/DDBJ whole genome shotgun (WGS) entry which is preliminary data.</text>
</comment>
<keyword evidence="4" id="KW-1185">Reference proteome</keyword>
<sequence length="299" mass="33630">MSSEAGLEDDPVDDWSERCKRRRTAVVAAAVAEDFQQLVLQEFLCSNSLGDSFEDLDFVSGLKTFNFSNPMKQFNSEEKETDKKAAIKAQKVEEEEEEIEEKSTRKKKKKEKEKVAYPFAVLKPTELEGDLTLAEINKRILRRPMRPVKHPVGEFACLPWVPDGGGGVGLSGKVVVGLTRIQTKGRGSITVIRTRGLSLETTFLLFFKVRKPQCRELGNCDVGFLYEDSPVKHSLTLPAPPVLAPEFPELQTPLPLIPDQNQPVKSRRPSDSGEFKRFPSKRSQGSIQTSPVREFFINY</sequence>